<dbReference type="InterPro" id="IPR050086">
    <property type="entry name" value="MetN_ABC_transporter-like"/>
</dbReference>
<feature type="domain" description="ABC transporter" evidence="7">
    <location>
        <begin position="9"/>
        <end position="250"/>
    </location>
</feature>
<dbReference type="PIRSF" id="PIRSF039085">
    <property type="entry name" value="ABC_ATPase_HisP"/>
    <property type="match status" value="1"/>
</dbReference>
<dbReference type="Pfam" id="PF00005">
    <property type="entry name" value="ABC_tran"/>
    <property type="match status" value="1"/>
</dbReference>
<sequence length="276" mass="29469">MNSTPSPVLSVAGLDKSYGERKILNGISLDVNCGETLVLIGASGSGKSTLLRCMGLLDPFEAGTVSLNGEVIATGGGHRRHESRAESRRRANFGFVFQQFNLFGHRTALENVMEGPRVVRGMGKAAARKLSVELLERVGVGHRLHAAVPEMSGGEQQRVAIARALAMEPQCLLLDEPTSALDPELVAEVLDVVAQLAQEGTTMVIVTHEMGFAYEAADRVVFMCNGTVHEQGPARAVLDSPSTTALKSFLRRFHYASFPSTPQPGGAVLTPALDPH</sequence>
<keyword evidence="5 8" id="KW-0067">ATP-binding</keyword>
<evidence type="ECO:0000313" key="9">
    <source>
        <dbReference type="Proteomes" id="UP000183585"/>
    </source>
</evidence>
<dbReference type="PANTHER" id="PTHR43166">
    <property type="entry name" value="AMINO ACID IMPORT ATP-BINDING PROTEIN"/>
    <property type="match status" value="1"/>
</dbReference>
<dbReference type="GO" id="GO:0005886">
    <property type="term" value="C:plasma membrane"/>
    <property type="evidence" value="ECO:0007669"/>
    <property type="project" value="UniProtKB-SubCell"/>
</dbReference>
<evidence type="ECO:0000259" key="7">
    <source>
        <dbReference type="PROSITE" id="PS50893"/>
    </source>
</evidence>
<evidence type="ECO:0000256" key="2">
    <source>
        <dbReference type="ARBA" id="ARBA00022448"/>
    </source>
</evidence>
<dbReference type="Gene3D" id="3.40.50.300">
    <property type="entry name" value="P-loop containing nucleotide triphosphate hydrolases"/>
    <property type="match status" value="1"/>
</dbReference>
<dbReference type="Proteomes" id="UP000183585">
    <property type="component" value="Unassembled WGS sequence"/>
</dbReference>
<proteinExistence type="predicted"/>
<dbReference type="AlphaFoldDB" id="A0A1C5ATW5"/>
<dbReference type="InterPro" id="IPR003439">
    <property type="entry name" value="ABC_transporter-like_ATP-bd"/>
</dbReference>
<evidence type="ECO:0000256" key="4">
    <source>
        <dbReference type="ARBA" id="ARBA00022741"/>
    </source>
</evidence>
<dbReference type="GO" id="GO:0015424">
    <property type="term" value="F:ABC-type amino acid transporter activity"/>
    <property type="evidence" value="ECO:0007669"/>
    <property type="project" value="InterPro"/>
</dbReference>
<gene>
    <name evidence="8" type="ORF">GA0070563_11983</name>
</gene>
<dbReference type="PANTHER" id="PTHR43166:SF35">
    <property type="entry name" value="L-CYSTINE IMPORT ATP-BINDING PROTEIN TCYN"/>
    <property type="match status" value="1"/>
</dbReference>
<dbReference type="EMBL" id="FMCT01000019">
    <property type="protein sequence ID" value="SCF48675.1"/>
    <property type="molecule type" value="Genomic_DNA"/>
</dbReference>
<evidence type="ECO:0000256" key="6">
    <source>
        <dbReference type="ARBA" id="ARBA00023136"/>
    </source>
</evidence>
<dbReference type="InterPro" id="IPR017871">
    <property type="entry name" value="ABC_transporter-like_CS"/>
</dbReference>
<keyword evidence="3" id="KW-1003">Cell membrane</keyword>
<organism evidence="8 9">
    <name type="scientific">Micromonospora carbonacea</name>
    <dbReference type="NCBI Taxonomy" id="47853"/>
    <lineage>
        <taxon>Bacteria</taxon>
        <taxon>Bacillati</taxon>
        <taxon>Actinomycetota</taxon>
        <taxon>Actinomycetes</taxon>
        <taxon>Micromonosporales</taxon>
        <taxon>Micromonosporaceae</taxon>
        <taxon>Micromonospora</taxon>
    </lineage>
</organism>
<reference evidence="9" key="1">
    <citation type="submission" date="2016-06" db="EMBL/GenBank/DDBJ databases">
        <authorList>
            <person name="Varghese N."/>
            <person name="Submissions Spin"/>
        </authorList>
    </citation>
    <scope>NUCLEOTIDE SEQUENCE [LARGE SCALE GENOMIC DNA]</scope>
    <source>
        <strain evidence="9">DSM 43168</strain>
    </source>
</reference>
<keyword evidence="9" id="KW-1185">Reference proteome</keyword>
<dbReference type="PROSITE" id="PS00211">
    <property type="entry name" value="ABC_TRANSPORTER_1"/>
    <property type="match status" value="1"/>
</dbReference>
<dbReference type="RefSeq" id="WP_074478796.1">
    <property type="nucleotide sequence ID" value="NZ_FMCT01000019.1"/>
</dbReference>
<evidence type="ECO:0000256" key="3">
    <source>
        <dbReference type="ARBA" id="ARBA00022475"/>
    </source>
</evidence>
<dbReference type="InterPro" id="IPR030679">
    <property type="entry name" value="ABC_ATPase_HisP-typ"/>
</dbReference>
<keyword evidence="6" id="KW-0472">Membrane</keyword>
<dbReference type="PROSITE" id="PS50893">
    <property type="entry name" value="ABC_TRANSPORTER_2"/>
    <property type="match status" value="1"/>
</dbReference>
<comment type="subcellular location">
    <subcellularLocation>
        <location evidence="1">Cell membrane</location>
        <topology evidence="1">Peripheral membrane protein</topology>
    </subcellularLocation>
</comment>
<name>A0A1C5ATW5_9ACTN</name>
<evidence type="ECO:0000313" key="8">
    <source>
        <dbReference type="EMBL" id="SCF48675.1"/>
    </source>
</evidence>
<accession>A0A1C5ATW5</accession>
<dbReference type="GO" id="GO:0005524">
    <property type="term" value="F:ATP binding"/>
    <property type="evidence" value="ECO:0007669"/>
    <property type="project" value="UniProtKB-KW"/>
</dbReference>
<keyword evidence="2" id="KW-0813">Transport</keyword>
<dbReference type="GO" id="GO:0016887">
    <property type="term" value="F:ATP hydrolysis activity"/>
    <property type="evidence" value="ECO:0007669"/>
    <property type="project" value="InterPro"/>
</dbReference>
<dbReference type="SMART" id="SM00382">
    <property type="entry name" value="AAA"/>
    <property type="match status" value="1"/>
</dbReference>
<dbReference type="InterPro" id="IPR003593">
    <property type="entry name" value="AAA+_ATPase"/>
</dbReference>
<protein>
    <submittedName>
        <fullName evidence="8">Polar amino acid transport system ATP-binding protein</fullName>
    </submittedName>
</protein>
<evidence type="ECO:0000256" key="1">
    <source>
        <dbReference type="ARBA" id="ARBA00004202"/>
    </source>
</evidence>
<dbReference type="InterPro" id="IPR027417">
    <property type="entry name" value="P-loop_NTPase"/>
</dbReference>
<keyword evidence="4" id="KW-0547">Nucleotide-binding</keyword>
<dbReference type="SUPFAM" id="SSF52540">
    <property type="entry name" value="P-loop containing nucleoside triphosphate hydrolases"/>
    <property type="match status" value="1"/>
</dbReference>
<evidence type="ECO:0000256" key="5">
    <source>
        <dbReference type="ARBA" id="ARBA00022840"/>
    </source>
</evidence>